<evidence type="ECO:0000256" key="1">
    <source>
        <dbReference type="SAM" id="MobiDB-lite"/>
    </source>
</evidence>
<dbReference type="EMBL" id="KR052480">
    <property type="protein sequence ID" value="AKF12599.1"/>
    <property type="molecule type" value="Genomic_DNA"/>
</dbReference>
<name>A0A0F6WBP8_9CAUD</name>
<dbReference type="Proteomes" id="UP000221947">
    <property type="component" value="Segment"/>
</dbReference>
<sequence>MKSFKQLVETVNAPRSEAERNFIKKHVVDVKDYPVENPPADAKRKKDKSRDADYKDGEDEIVYEDIDSLVNEALLEGLTLKVGVMKFDDGSKRTVTRSDIEKIEKVYASTNDKLGMEKEIKKSKEDFESLIALGE</sequence>
<gene>
    <name evidence="2" type="ORF">PHIM7_51</name>
</gene>
<reference evidence="2 3" key="1">
    <citation type="submission" date="2015-04" db="EMBL/GenBank/DDBJ databases">
        <authorList>
            <person name="Schouten J.T."/>
            <person name="Crockett J.T."/>
            <person name="Hodson T.S."/>
            <person name="Hyde J.R."/>
            <person name="Smith T.A."/>
            <person name="Merrill B.D."/>
            <person name="Crook M.B."/>
            <person name="Griffitts J.S."/>
            <person name="Burnett S.H."/>
            <person name="Grose J.H."/>
            <person name="Breakwell D.P."/>
        </authorList>
    </citation>
    <scope>NUCLEOTIDE SEQUENCE [LARGE SCALE GENOMIC DNA]</scope>
</reference>
<accession>A0A0F6WBP8</accession>
<proteinExistence type="predicted"/>
<evidence type="ECO:0000313" key="2">
    <source>
        <dbReference type="EMBL" id="AKF12599.1"/>
    </source>
</evidence>
<protein>
    <submittedName>
        <fullName evidence="2">Uncharacterized protein</fullName>
    </submittedName>
</protein>
<organism evidence="2 3">
    <name type="scientific">Sinorhizobium phage phiM7</name>
    <dbReference type="NCBI Taxonomy" id="1647403"/>
    <lineage>
        <taxon>Viruses</taxon>
        <taxon>Duplodnaviria</taxon>
        <taxon>Heunggongvirae</taxon>
        <taxon>Uroviricota</taxon>
        <taxon>Caudoviricetes</taxon>
        <taxon>Emdodecavirus</taxon>
        <taxon>Emdodecavirus M7</taxon>
    </lineage>
</organism>
<feature type="region of interest" description="Disordered" evidence="1">
    <location>
        <begin position="33"/>
        <end position="54"/>
    </location>
</feature>
<keyword evidence="3" id="KW-1185">Reference proteome</keyword>
<evidence type="ECO:0000313" key="3">
    <source>
        <dbReference type="Proteomes" id="UP000221947"/>
    </source>
</evidence>
<feature type="compositionally biased region" description="Basic and acidic residues" evidence="1">
    <location>
        <begin position="41"/>
        <end position="54"/>
    </location>
</feature>